<dbReference type="Gene3D" id="3.40.50.1820">
    <property type="entry name" value="alpha/beta hydrolase"/>
    <property type="match status" value="1"/>
</dbReference>
<proteinExistence type="predicted"/>
<name>A0ABR4KXA2_9EURO</name>
<dbReference type="InterPro" id="IPR052897">
    <property type="entry name" value="Sec-Metab_Biosynth_Hydrolase"/>
</dbReference>
<dbReference type="PANTHER" id="PTHR37017:SF3">
    <property type="entry name" value="AB HYDROLASE-1 DOMAIN-CONTAINING PROTEIN"/>
    <property type="match status" value="1"/>
</dbReference>
<reference evidence="2 3" key="1">
    <citation type="submission" date="2024-07" db="EMBL/GenBank/DDBJ databases">
        <title>Section-level genome sequencing and comparative genomics of Aspergillus sections Usti and Cavernicolus.</title>
        <authorList>
            <consortium name="Lawrence Berkeley National Laboratory"/>
            <person name="Nybo J.L."/>
            <person name="Vesth T.C."/>
            <person name="Theobald S."/>
            <person name="Frisvad J.C."/>
            <person name="Larsen T.O."/>
            <person name="Kjaerboelling I."/>
            <person name="Rothschild-Mancinelli K."/>
            <person name="Lyhne E.K."/>
            <person name="Kogle M.E."/>
            <person name="Barry K."/>
            <person name="Clum A."/>
            <person name="Na H."/>
            <person name="Ledsgaard L."/>
            <person name="Lin J."/>
            <person name="Lipzen A."/>
            <person name="Kuo A."/>
            <person name="Riley R."/>
            <person name="Mondo S."/>
            <person name="Labutti K."/>
            <person name="Haridas S."/>
            <person name="Pangalinan J."/>
            <person name="Salamov A.A."/>
            <person name="Simmons B.A."/>
            <person name="Magnuson J.K."/>
            <person name="Chen J."/>
            <person name="Drula E."/>
            <person name="Henrissat B."/>
            <person name="Wiebenga A."/>
            <person name="Lubbers R.J."/>
            <person name="Gomes A.C."/>
            <person name="Makela M.R."/>
            <person name="Stajich J."/>
            <person name="Grigoriev I.V."/>
            <person name="Mortensen U.H."/>
            <person name="De Vries R.P."/>
            <person name="Baker S.E."/>
            <person name="Andersen M.R."/>
        </authorList>
    </citation>
    <scope>NUCLEOTIDE SEQUENCE [LARGE SCALE GENOMIC DNA]</scope>
    <source>
        <strain evidence="2 3">CBS 123904</strain>
    </source>
</reference>
<dbReference type="InterPro" id="IPR000073">
    <property type="entry name" value="AB_hydrolase_1"/>
</dbReference>
<evidence type="ECO:0000259" key="1">
    <source>
        <dbReference type="Pfam" id="PF12697"/>
    </source>
</evidence>
<dbReference type="Proteomes" id="UP001610446">
    <property type="component" value="Unassembled WGS sequence"/>
</dbReference>
<comment type="caution">
    <text evidence="2">The sequence shown here is derived from an EMBL/GenBank/DDBJ whole genome shotgun (WGS) entry which is preliminary data.</text>
</comment>
<dbReference type="InterPro" id="IPR029058">
    <property type="entry name" value="AB_hydrolase_fold"/>
</dbReference>
<accession>A0ABR4KXA2</accession>
<sequence length="198" mass="21442">MKEDIVSIRNHIETVVSQGEDVLLVLHSAGGFIGSEAMKGLGKAERTQNGHEGGVVSIVFIAGAVYPEGHEHKAPPFAIGGALHCAQPEKLLFGDLPDDEKATWLAAIRPQPSRGWEATVEYAGWKHVPSVYLICEGDNALPVPLQEQLAALAGSRVERCSTGHLPQLSQPEKVVEVIERAVSGGLWQWMPGLRRFLE</sequence>
<feature type="domain" description="AB hydrolase-1" evidence="1">
    <location>
        <begin position="7"/>
        <end position="176"/>
    </location>
</feature>
<protein>
    <recommendedName>
        <fullName evidence="1">AB hydrolase-1 domain-containing protein</fullName>
    </recommendedName>
</protein>
<evidence type="ECO:0000313" key="3">
    <source>
        <dbReference type="Proteomes" id="UP001610446"/>
    </source>
</evidence>
<dbReference type="Pfam" id="PF12697">
    <property type="entry name" value="Abhydrolase_6"/>
    <property type="match status" value="1"/>
</dbReference>
<dbReference type="PANTHER" id="PTHR37017">
    <property type="entry name" value="AB HYDROLASE-1 DOMAIN-CONTAINING PROTEIN-RELATED"/>
    <property type="match status" value="1"/>
</dbReference>
<dbReference type="SUPFAM" id="SSF53474">
    <property type="entry name" value="alpha/beta-Hydrolases"/>
    <property type="match status" value="1"/>
</dbReference>
<evidence type="ECO:0000313" key="2">
    <source>
        <dbReference type="EMBL" id="KAL2855897.1"/>
    </source>
</evidence>
<gene>
    <name evidence="2" type="ORF">BJY01DRAFT_231521</name>
</gene>
<keyword evidence="3" id="KW-1185">Reference proteome</keyword>
<dbReference type="EMBL" id="JBFXLU010000009">
    <property type="protein sequence ID" value="KAL2855897.1"/>
    <property type="molecule type" value="Genomic_DNA"/>
</dbReference>
<organism evidence="2 3">
    <name type="scientific">Aspergillus pseudoustus</name>
    <dbReference type="NCBI Taxonomy" id="1810923"/>
    <lineage>
        <taxon>Eukaryota</taxon>
        <taxon>Fungi</taxon>
        <taxon>Dikarya</taxon>
        <taxon>Ascomycota</taxon>
        <taxon>Pezizomycotina</taxon>
        <taxon>Eurotiomycetes</taxon>
        <taxon>Eurotiomycetidae</taxon>
        <taxon>Eurotiales</taxon>
        <taxon>Aspergillaceae</taxon>
        <taxon>Aspergillus</taxon>
        <taxon>Aspergillus subgen. Nidulantes</taxon>
    </lineage>
</organism>